<sequence>MNTQRSNSILIVAAVAAALLATPRGARAEFVVRDVQSTGPIRSLADADALLAGSGVARQTTATAAVINYTDESPIGRFGDDAGFPDSLAIGSSRDDFAIHATATIFIDSAGTYTFGTNSDDGVRLRIDAGGGLQNVIDDSGIHGATDNFGVVTFASAGAYTLDLVFFEGYGEASVELFAAKGSYGSWGDTSSWRLVGDAAGGGISTVGPTAIPEPSSIMMAGLGFVGLLSGVKHSHRRKQM</sequence>
<dbReference type="Pfam" id="PF07589">
    <property type="entry name" value="PEP-CTERM"/>
    <property type="match status" value="1"/>
</dbReference>
<feature type="domain" description="PA14" evidence="2">
    <location>
        <begin position="35"/>
        <end position="193"/>
    </location>
</feature>
<dbReference type="SUPFAM" id="SSF56988">
    <property type="entry name" value="Anthrax protective antigen"/>
    <property type="match status" value="1"/>
</dbReference>
<dbReference type="InterPro" id="IPR013424">
    <property type="entry name" value="Ice-binding_C"/>
</dbReference>
<dbReference type="EMBL" id="JARRAG010000001">
    <property type="protein sequence ID" value="MDG3002249.1"/>
    <property type="molecule type" value="Genomic_DNA"/>
</dbReference>
<evidence type="ECO:0000256" key="1">
    <source>
        <dbReference type="SAM" id="SignalP"/>
    </source>
</evidence>
<dbReference type="Pfam" id="PF07691">
    <property type="entry name" value="PA14"/>
    <property type="match status" value="1"/>
</dbReference>
<keyword evidence="1" id="KW-0732">Signal</keyword>
<dbReference type="PROSITE" id="PS51820">
    <property type="entry name" value="PA14"/>
    <property type="match status" value="1"/>
</dbReference>
<evidence type="ECO:0000259" key="2">
    <source>
        <dbReference type="PROSITE" id="PS51820"/>
    </source>
</evidence>
<dbReference type="Proteomes" id="UP001216907">
    <property type="component" value="Unassembled WGS sequence"/>
</dbReference>
<dbReference type="SMART" id="SM00758">
    <property type="entry name" value="PA14"/>
    <property type="match status" value="1"/>
</dbReference>
<protein>
    <submittedName>
        <fullName evidence="3">PA14 domain-containing protein</fullName>
    </submittedName>
</protein>
<dbReference type="InterPro" id="IPR037524">
    <property type="entry name" value="PA14/GLEYA"/>
</dbReference>
<reference evidence="3 4" key="1">
    <citation type="submission" date="2023-03" db="EMBL/GenBank/DDBJ databases">
        <title>Paludisphaera mucosa sp. nov. a novel planctomycete from northern fen.</title>
        <authorList>
            <person name="Ivanova A."/>
        </authorList>
    </citation>
    <scope>NUCLEOTIDE SEQUENCE [LARGE SCALE GENOMIC DNA]</scope>
    <source>
        <strain evidence="3 4">Pla2</strain>
    </source>
</reference>
<gene>
    <name evidence="3" type="ORF">PZE19_00465</name>
</gene>
<name>A0ABT6F401_9BACT</name>
<evidence type="ECO:0000313" key="4">
    <source>
        <dbReference type="Proteomes" id="UP001216907"/>
    </source>
</evidence>
<comment type="caution">
    <text evidence="3">The sequence shown here is derived from an EMBL/GenBank/DDBJ whole genome shotgun (WGS) entry which is preliminary data.</text>
</comment>
<accession>A0ABT6F401</accession>
<feature type="signal peptide" evidence="1">
    <location>
        <begin position="1"/>
        <end position="28"/>
    </location>
</feature>
<organism evidence="3 4">
    <name type="scientific">Paludisphaera mucosa</name>
    <dbReference type="NCBI Taxonomy" id="3030827"/>
    <lineage>
        <taxon>Bacteria</taxon>
        <taxon>Pseudomonadati</taxon>
        <taxon>Planctomycetota</taxon>
        <taxon>Planctomycetia</taxon>
        <taxon>Isosphaerales</taxon>
        <taxon>Isosphaeraceae</taxon>
        <taxon>Paludisphaera</taxon>
    </lineage>
</organism>
<proteinExistence type="predicted"/>
<dbReference type="RefSeq" id="WP_277858613.1">
    <property type="nucleotide sequence ID" value="NZ_JARRAG010000001.1"/>
</dbReference>
<feature type="chain" id="PRO_5045407799" evidence="1">
    <location>
        <begin position="29"/>
        <end position="241"/>
    </location>
</feature>
<dbReference type="InterPro" id="IPR011658">
    <property type="entry name" value="PA14_dom"/>
</dbReference>
<evidence type="ECO:0000313" key="3">
    <source>
        <dbReference type="EMBL" id="MDG3002249.1"/>
    </source>
</evidence>
<keyword evidence="4" id="KW-1185">Reference proteome</keyword>